<dbReference type="PANTHER" id="PTHR47236:SF5">
    <property type="entry name" value="GENE, 32742-RELATED"/>
    <property type="match status" value="1"/>
</dbReference>
<dbReference type="OrthoDB" id="439917at2759"/>
<feature type="coiled-coil region" evidence="1">
    <location>
        <begin position="446"/>
        <end position="473"/>
    </location>
</feature>
<keyword evidence="1" id="KW-0175">Coiled coil</keyword>
<protein>
    <submittedName>
        <fullName evidence="4">Uncharacterized protein LOC109388688 isoform X2</fullName>
    </submittedName>
</protein>
<name>A0A8B7S8D8_HIPAR</name>
<evidence type="ECO:0000256" key="2">
    <source>
        <dbReference type="SAM" id="MobiDB-lite"/>
    </source>
</evidence>
<evidence type="ECO:0000256" key="1">
    <source>
        <dbReference type="SAM" id="Coils"/>
    </source>
</evidence>
<feature type="region of interest" description="Disordered" evidence="2">
    <location>
        <begin position="688"/>
        <end position="708"/>
    </location>
</feature>
<dbReference type="Proteomes" id="UP000694851">
    <property type="component" value="Unplaced"/>
</dbReference>
<evidence type="ECO:0000313" key="4">
    <source>
        <dbReference type="RefSeq" id="XP_019509169.1"/>
    </source>
</evidence>
<dbReference type="PANTHER" id="PTHR47236">
    <property type="entry name" value="GENE, 32742-RELATED-RELATED"/>
    <property type="match status" value="1"/>
</dbReference>
<reference evidence="4" key="1">
    <citation type="submission" date="2025-08" db="UniProtKB">
        <authorList>
            <consortium name="RefSeq"/>
        </authorList>
    </citation>
    <scope>IDENTIFICATION</scope>
    <source>
        <tissue evidence="4">Muscle</tissue>
    </source>
</reference>
<keyword evidence="3" id="KW-1185">Reference proteome</keyword>
<organism evidence="3 4">
    <name type="scientific">Hipposideros armiger</name>
    <name type="common">Great Himalayan leaf-nosed bat</name>
    <dbReference type="NCBI Taxonomy" id="186990"/>
    <lineage>
        <taxon>Eukaryota</taxon>
        <taxon>Metazoa</taxon>
        <taxon>Chordata</taxon>
        <taxon>Craniata</taxon>
        <taxon>Vertebrata</taxon>
        <taxon>Euteleostomi</taxon>
        <taxon>Mammalia</taxon>
        <taxon>Eutheria</taxon>
        <taxon>Laurasiatheria</taxon>
        <taxon>Chiroptera</taxon>
        <taxon>Yinpterochiroptera</taxon>
        <taxon>Rhinolophoidea</taxon>
        <taxon>Hipposideridae</taxon>
        <taxon>Hipposideros</taxon>
    </lineage>
</organism>
<accession>A0A8B7S8D8</accession>
<dbReference type="GeneID" id="109388688"/>
<dbReference type="RefSeq" id="XP_019509169.1">
    <property type="nucleotide sequence ID" value="XM_019653624.1"/>
</dbReference>
<evidence type="ECO:0000313" key="3">
    <source>
        <dbReference type="Proteomes" id="UP000694851"/>
    </source>
</evidence>
<proteinExistence type="predicted"/>
<gene>
    <name evidence="4" type="primary">LOC109388688</name>
</gene>
<dbReference type="AlphaFoldDB" id="A0A8B7S8D8"/>
<sequence length="937" mass="103190">MVPGPNCAMLPASGHAGSIPHGYFIHPDTGRVLPEAGNLGYDLQGATLVPTTDFSSGGIRTSEAAILPYVPFPTCPATGSPPATRLPILQPRRTSQLGALMTDPITGIEVPVLAVTLHPQTRQWLTLGGTYCNPLTKTLAPIELGSPMEDPVTGGISPILGVGLDENTGQVLALGGLRDASGNLMLPGDSFVEPLSRKTVRLQGASRQEGRTVPHMGGSQALLDANVLVAQRRVIAVLRQCQQRPASRVQKLLEAAIKDMRHTLALSLYHGLQQARRLERQLEAAHGIEASGGRIGMMCYPGTELWVPVLYGMEIPDPEGSGLTVPILGMESDGKAADAIPLAGSMEDANGKGLVPISIGAQAIDPLTGKPGPVIGAETDPSSRVVVPIVQALEALPRGVRDHGLLDALESELRAREWYWHHQEQEEVRLAEHLGDLNQELLSTLGKDARQQLRAAEEACAALESRCLQETERRARALSAQNGPERVLLSQADREEWEQEVQVALGMRKVLQSLEHASEKLRQAAGRLQNQEEEMWLQKKRNQSPQIWNRPRKVAQQLSDEFQAVVRERQSFLDRALGQLQYQRELSRLQLLHTQIVASGTPVCLENYPGNRFYGTVTTSLRDQAAACPLLIPFLKSLTAAPVGAQGHGPELQDRGPETDADKVDITWTLPLFSTLKKVETWSQDYKERAEPQGQVHHKPAPKSSLQDVSKTQILQKEELITVQSTDLSAREFVVYQYGLSILHLLIPQLHAPEITLQIASHLPAMEASDNAFQGSFFYQSAENTLFIGRECLASVGNFILLLIHCLAHIAAENFHQDSSPAFLRSFYKGLKAYFREAFSITLQMSAVSQDRKLDQSISAILLDEQPISERGRDLLSKLIERKHESHLEPESSEEYIKKNKDLLFFTNMEHFLKSILTVEQQIPRKQRDQFGGEDKL</sequence>